<dbReference type="EMBL" id="SHKL01000001">
    <property type="protein sequence ID" value="RZT87303.1"/>
    <property type="molecule type" value="Genomic_DNA"/>
</dbReference>
<keyword evidence="1" id="KW-0560">Oxidoreductase</keyword>
<accession>A0A4Q7V3N3</accession>
<keyword evidence="3" id="KW-1185">Reference proteome</keyword>
<sequence length="34" mass="3688">MKPPRFLYCDPKTLEDAVALKTEHGFDALVPAGG</sequence>
<dbReference type="InterPro" id="IPR016167">
    <property type="entry name" value="FAD-bd_PCMH_sub1"/>
</dbReference>
<gene>
    <name evidence="2" type="ORF">EV383_4214</name>
</gene>
<evidence type="ECO:0000313" key="2">
    <source>
        <dbReference type="EMBL" id="RZT87303.1"/>
    </source>
</evidence>
<organism evidence="2 3">
    <name type="scientific">Pseudonocardia sediminis</name>
    <dbReference type="NCBI Taxonomy" id="1397368"/>
    <lineage>
        <taxon>Bacteria</taxon>
        <taxon>Bacillati</taxon>
        <taxon>Actinomycetota</taxon>
        <taxon>Actinomycetes</taxon>
        <taxon>Pseudonocardiales</taxon>
        <taxon>Pseudonocardiaceae</taxon>
        <taxon>Pseudonocardia</taxon>
    </lineage>
</organism>
<evidence type="ECO:0000313" key="3">
    <source>
        <dbReference type="Proteomes" id="UP000291591"/>
    </source>
</evidence>
<dbReference type="Gene3D" id="3.30.43.10">
    <property type="entry name" value="Uridine Diphospho-n-acetylenolpyruvylglucosamine Reductase, domain 2"/>
    <property type="match status" value="1"/>
</dbReference>
<dbReference type="GO" id="GO:0016491">
    <property type="term" value="F:oxidoreductase activity"/>
    <property type="evidence" value="ECO:0007669"/>
    <property type="project" value="UniProtKB-KW"/>
</dbReference>
<comment type="caution">
    <text evidence="2">The sequence shown here is derived from an EMBL/GenBank/DDBJ whole genome shotgun (WGS) entry which is preliminary data.</text>
</comment>
<proteinExistence type="predicted"/>
<dbReference type="AlphaFoldDB" id="A0A4Q7V3N3"/>
<name>A0A4Q7V3N3_PSEST</name>
<dbReference type="Proteomes" id="UP000291591">
    <property type="component" value="Unassembled WGS sequence"/>
</dbReference>
<reference evidence="2 3" key="1">
    <citation type="submission" date="2019-02" db="EMBL/GenBank/DDBJ databases">
        <title>Sequencing the genomes of 1000 actinobacteria strains.</title>
        <authorList>
            <person name="Klenk H.-P."/>
        </authorList>
    </citation>
    <scope>NUCLEOTIDE SEQUENCE [LARGE SCALE GENOMIC DNA]</scope>
    <source>
        <strain evidence="2 3">DSM 45779</strain>
    </source>
</reference>
<protein>
    <submittedName>
        <fullName evidence="2">Uncharacterized protein</fullName>
    </submittedName>
</protein>
<evidence type="ECO:0000256" key="1">
    <source>
        <dbReference type="ARBA" id="ARBA00023002"/>
    </source>
</evidence>